<name>A0ABW3B8B4_9FLAO</name>
<comment type="caution">
    <text evidence="1">The sequence shown here is derived from an EMBL/GenBank/DDBJ whole genome shotgun (WGS) entry which is preliminary data.</text>
</comment>
<reference evidence="2" key="1">
    <citation type="journal article" date="2019" name="Int. J. Syst. Evol. Microbiol.">
        <title>The Global Catalogue of Microorganisms (GCM) 10K type strain sequencing project: providing services to taxonomists for standard genome sequencing and annotation.</title>
        <authorList>
            <consortium name="The Broad Institute Genomics Platform"/>
            <consortium name="The Broad Institute Genome Sequencing Center for Infectious Disease"/>
            <person name="Wu L."/>
            <person name="Ma J."/>
        </authorList>
    </citation>
    <scope>NUCLEOTIDE SEQUENCE [LARGE SCALE GENOMIC DNA]</scope>
    <source>
        <strain evidence="2">CCUG 61948</strain>
    </source>
</reference>
<keyword evidence="2" id="KW-1185">Reference proteome</keyword>
<sequence length="123" mass="14050">MSQKLVFIYNADSGLRNAIVDGAHKILSPATYRCSLCNLTHGVLSEKKVWQRFRSDLEGKGAKLEFLHKNEFGKVYRSKFGHKFTYPIVLIEGNNGFEILVHTQELEALETAKQLIKVVEERL</sequence>
<dbReference type="RefSeq" id="WP_379936227.1">
    <property type="nucleotide sequence ID" value="NZ_JBHTHY010000022.1"/>
</dbReference>
<proteinExistence type="predicted"/>
<dbReference type="EMBL" id="JBHTHY010000022">
    <property type="protein sequence ID" value="MFD0799284.1"/>
    <property type="molecule type" value="Genomic_DNA"/>
</dbReference>
<organism evidence="1 2">
    <name type="scientific">Maribacter chungangensis</name>
    <dbReference type="NCBI Taxonomy" id="1069117"/>
    <lineage>
        <taxon>Bacteria</taxon>
        <taxon>Pseudomonadati</taxon>
        <taxon>Bacteroidota</taxon>
        <taxon>Flavobacteriia</taxon>
        <taxon>Flavobacteriales</taxon>
        <taxon>Flavobacteriaceae</taxon>
        <taxon>Maribacter</taxon>
    </lineage>
</organism>
<gene>
    <name evidence="1" type="ORF">ACFQZJ_17570</name>
</gene>
<accession>A0ABW3B8B4</accession>
<evidence type="ECO:0000313" key="1">
    <source>
        <dbReference type="EMBL" id="MFD0799284.1"/>
    </source>
</evidence>
<protein>
    <submittedName>
        <fullName evidence="1">GTPase</fullName>
    </submittedName>
</protein>
<dbReference type="Proteomes" id="UP001597012">
    <property type="component" value="Unassembled WGS sequence"/>
</dbReference>
<evidence type="ECO:0000313" key="2">
    <source>
        <dbReference type="Proteomes" id="UP001597012"/>
    </source>
</evidence>